<gene>
    <name evidence="1" type="ORF">PHMEG_00030586</name>
</gene>
<accession>A0A225V0Q4</accession>
<evidence type="ECO:0000313" key="1">
    <source>
        <dbReference type="EMBL" id="OWY98608.1"/>
    </source>
</evidence>
<keyword evidence="2" id="KW-1185">Reference proteome</keyword>
<evidence type="ECO:0000313" key="2">
    <source>
        <dbReference type="Proteomes" id="UP000198211"/>
    </source>
</evidence>
<sequence length="199" mass="22639">MKCEKVTHTSGKTPVERIRYHFSNKGTKRLKLRLITSVFRPALKPGKVREFKVKFAMWFYSTALVFHKVEHQTLSAAMQLLTPSSVTPTRQQLAGPYLTLVMTRFQLMLKLSEKLSTVATNAWTHINDQAVINYVLLFEDLTVFLETVYTGSTSHDAVFLADDLSRVLVKLRFLTVAAVVTDKHRHKSDGLDEDATRTP</sequence>
<feature type="non-terminal residue" evidence="1">
    <location>
        <position position="199"/>
    </location>
</feature>
<dbReference type="Proteomes" id="UP000198211">
    <property type="component" value="Unassembled WGS sequence"/>
</dbReference>
<dbReference type="AlphaFoldDB" id="A0A225V0Q4"/>
<proteinExistence type="predicted"/>
<name>A0A225V0Q4_9STRA</name>
<comment type="caution">
    <text evidence="1">The sequence shown here is derived from an EMBL/GenBank/DDBJ whole genome shotgun (WGS) entry which is preliminary data.</text>
</comment>
<dbReference type="EMBL" id="NBNE01009244">
    <property type="protein sequence ID" value="OWY98608.1"/>
    <property type="molecule type" value="Genomic_DNA"/>
</dbReference>
<dbReference type="OrthoDB" id="126758at2759"/>
<organism evidence="1 2">
    <name type="scientific">Phytophthora megakarya</name>
    <dbReference type="NCBI Taxonomy" id="4795"/>
    <lineage>
        <taxon>Eukaryota</taxon>
        <taxon>Sar</taxon>
        <taxon>Stramenopiles</taxon>
        <taxon>Oomycota</taxon>
        <taxon>Peronosporomycetes</taxon>
        <taxon>Peronosporales</taxon>
        <taxon>Peronosporaceae</taxon>
        <taxon>Phytophthora</taxon>
    </lineage>
</organism>
<protein>
    <submittedName>
        <fullName evidence="1">Transposase</fullName>
    </submittedName>
</protein>
<reference evidence="2" key="1">
    <citation type="submission" date="2017-03" db="EMBL/GenBank/DDBJ databases">
        <title>Phytopthora megakarya and P. palmivora, two closely related causual agents of cacao black pod achieved similar genome size and gene model numbers by different mechanisms.</title>
        <authorList>
            <person name="Ali S."/>
            <person name="Shao J."/>
            <person name="Larry D.J."/>
            <person name="Kronmiller B."/>
            <person name="Shen D."/>
            <person name="Strem M.D."/>
            <person name="Melnick R.L."/>
            <person name="Guiltinan M.J."/>
            <person name="Tyler B.M."/>
            <person name="Meinhardt L.W."/>
            <person name="Bailey B.A."/>
        </authorList>
    </citation>
    <scope>NUCLEOTIDE SEQUENCE [LARGE SCALE GENOMIC DNA]</scope>
    <source>
        <strain evidence="2">zdho120</strain>
    </source>
</reference>